<feature type="transmembrane region" description="Helical" evidence="1">
    <location>
        <begin position="264"/>
        <end position="285"/>
    </location>
</feature>
<evidence type="ECO:0000313" key="3">
    <source>
        <dbReference type="Proteomes" id="UP001209535"/>
    </source>
</evidence>
<protein>
    <submittedName>
        <fullName evidence="2">Metal transporter</fullName>
    </submittedName>
</protein>
<feature type="transmembrane region" description="Helical" evidence="1">
    <location>
        <begin position="205"/>
        <end position="223"/>
    </location>
</feature>
<keyword evidence="3" id="KW-1185">Reference proteome</keyword>
<dbReference type="RefSeq" id="WP_263337563.1">
    <property type="nucleotide sequence ID" value="NZ_JAOVQO010000013.1"/>
</dbReference>
<organism evidence="2 3">
    <name type="scientific">Albidovulum salinarum</name>
    <dbReference type="NCBI Taxonomy" id="2984153"/>
    <lineage>
        <taxon>Bacteria</taxon>
        <taxon>Pseudomonadati</taxon>
        <taxon>Pseudomonadota</taxon>
        <taxon>Alphaproteobacteria</taxon>
        <taxon>Rhodobacterales</taxon>
        <taxon>Paracoccaceae</taxon>
        <taxon>Albidovulum</taxon>
    </lineage>
</organism>
<feature type="transmembrane region" description="Helical" evidence="1">
    <location>
        <begin position="164"/>
        <end position="185"/>
    </location>
</feature>
<feature type="transmembrane region" description="Helical" evidence="1">
    <location>
        <begin position="235"/>
        <end position="258"/>
    </location>
</feature>
<keyword evidence="1" id="KW-0472">Membrane</keyword>
<dbReference type="EMBL" id="JAOVQO010000013">
    <property type="protein sequence ID" value="MCU9849184.1"/>
    <property type="molecule type" value="Genomic_DNA"/>
</dbReference>
<name>A0ABT2X636_9RHOB</name>
<evidence type="ECO:0000313" key="2">
    <source>
        <dbReference type="EMBL" id="MCU9849184.1"/>
    </source>
</evidence>
<reference evidence="2 3" key="1">
    <citation type="submission" date="2022-10" db="EMBL/GenBank/DDBJ databases">
        <title>Defluviimonas sp. nov., isolated from ocean surface sediments.</title>
        <authorList>
            <person name="He W."/>
            <person name="Wang L."/>
            <person name="Zhang D.-F."/>
        </authorList>
    </citation>
    <scope>NUCLEOTIDE SEQUENCE [LARGE SCALE GENOMIC DNA]</scope>
    <source>
        <strain evidence="2 3">WL0024</strain>
    </source>
</reference>
<dbReference type="Proteomes" id="UP001209535">
    <property type="component" value="Unassembled WGS sequence"/>
</dbReference>
<feature type="transmembrane region" description="Helical" evidence="1">
    <location>
        <begin position="136"/>
        <end position="157"/>
    </location>
</feature>
<feature type="transmembrane region" description="Helical" evidence="1">
    <location>
        <begin position="326"/>
        <end position="344"/>
    </location>
</feature>
<accession>A0ABT2X636</accession>
<feature type="transmembrane region" description="Helical" evidence="1">
    <location>
        <begin position="364"/>
        <end position="384"/>
    </location>
</feature>
<evidence type="ECO:0000256" key="1">
    <source>
        <dbReference type="SAM" id="Phobius"/>
    </source>
</evidence>
<gene>
    <name evidence="2" type="ORF">OEZ60_14345</name>
</gene>
<keyword evidence="1" id="KW-0812">Transmembrane</keyword>
<comment type="caution">
    <text evidence="2">The sequence shown here is derived from an EMBL/GenBank/DDBJ whole genome shotgun (WGS) entry which is preliminary data.</text>
</comment>
<proteinExistence type="predicted"/>
<feature type="transmembrane region" description="Helical" evidence="1">
    <location>
        <begin position="297"/>
        <end position="320"/>
    </location>
</feature>
<keyword evidence="1" id="KW-1133">Transmembrane helix</keyword>
<sequence length="385" mass="39445">MQGRWTLILPFTVVALLVAGFLTLRPFSNLTAGVPPIEDLTFESVRLDETGIHALVRAAGSEPVVIAQVQVDGAFWRFTQTPAGPVPRLGQVALDIPYPWVDGEAHLVTLLTRAGAAFEHEIAVAVSTAPLAGPGVLSLIGVGLFVGFVPVLVGYGFVPALRAFGGAGLDFALALTLALLAFLLIDTWSEASELAAEAPAALNPVPAIWTAALLTCLGLLALGRRSGRAPEGIELAFFIALGIGVHNLGEGIAIGASVAVGEVALASFLVLGFFVHNVSEGIAIAAPVAGRTWRWPLLLGLALLAGGPAAIGTLAGVFAFTPFRAALALAVGAGAIAQVMFEIARLMLKPAAAATGERGWRAPAALYGFGAGLAVMYLTSILVAA</sequence>